<dbReference type="PROSITE" id="PS51201">
    <property type="entry name" value="RCK_N"/>
    <property type="match status" value="1"/>
</dbReference>
<proteinExistence type="predicted"/>
<evidence type="ECO:0000256" key="4">
    <source>
        <dbReference type="SAM" id="MobiDB-lite"/>
    </source>
</evidence>
<evidence type="ECO:0000313" key="7">
    <source>
        <dbReference type="Proteomes" id="UP001596099"/>
    </source>
</evidence>
<dbReference type="PANTHER" id="PTHR43833">
    <property type="entry name" value="POTASSIUM CHANNEL PROTEIN 2-RELATED-RELATED"/>
    <property type="match status" value="1"/>
</dbReference>
<evidence type="ECO:0000259" key="5">
    <source>
        <dbReference type="PROSITE" id="PS51201"/>
    </source>
</evidence>
<sequence length="152" mass="15985">MTTSTPPSTRRASVPAGSPERARTIHVVGGGRVGRALADRLRSDGNWASLVDDTPDVVTESMAAGIPVVEGDPMDSDVLERAGLADADAVVAATTSDGSNLLIAQLARARFGVETVVVRVNDPDHVETFRPLDYETVCTTSNVEDGIASRLR</sequence>
<protein>
    <submittedName>
        <fullName evidence="6">NAD(P)-binding protein</fullName>
    </submittedName>
</protein>
<dbReference type="PRINTS" id="PR00335">
    <property type="entry name" value="KUPTAKETRKA"/>
</dbReference>
<reference evidence="6 7" key="1">
    <citation type="journal article" date="2019" name="Int. J. Syst. Evol. Microbiol.">
        <title>The Global Catalogue of Microorganisms (GCM) 10K type strain sequencing project: providing services to taxonomists for standard genome sequencing and annotation.</title>
        <authorList>
            <consortium name="The Broad Institute Genomics Platform"/>
            <consortium name="The Broad Institute Genome Sequencing Center for Infectious Disease"/>
            <person name="Wu L."/>
            <person name="Ma J."/>
        </authorList>
    </citation>
    <scope>NUCLEOTIDE SEQUENCE [LARGE SCALE GENOMIC DNA]</scope>
    <source>
        <strain evidence="6 7">CGMCC 1.12543</strain>
    </source>
</reference>
<evidence type="ECO:0000256" key="1">
    <source>
        <dbReference type="ARBA" id="ARBA00003660"/>
    </source>
</evidence>
<dbReference type="EMBL" id="JBHSQH010000001">
    <property type="protein sequence ID" value="MFC5971162.1"/>
    <property type="molecule type" value="Genomic_DNA"/>
</dbReference>
<evidence type="ECO:0000256" key="3">
    <source>
        <dbReference type="ARBA" id="ARBA00022958"/>
    </source>
</evidence>
<keyword evidence="7" id="KW-1185">Reference proteome</keyword>
<keyword evidence="2" id="KW-0406">Ion transport</keyword>
<dbReference type="Gene3D" id="3.40.50.720">
    <property type="entry name" value="NAD(P)-binding Rossmann-like Domain"/>
    <property type="match status" value="1"/>
</dbReference>
<dbReference type="SUPFAM" id="SSF51735">
    <property type="entry name" value="NAD(P)-binding Rossmann-fold domains"/>
    <property type="match status" value="1"/>
</dbReference>
<feature type="compositionally biased region" description="Low complexity" evidence="4">
    <location>
        <begin position="1"/>
        <end position="11"/>
    </location>
</feature>
<dbReference type="InterPro" id="IPR050721">
    <property type="entry name" value="Trk_Ktr_HKT_K-transport"/>
</dbReference>
<keyword evidence="3" id="KW-0630">Potassium</keyword>
<comment type="function">
    <text evidence="1">Part of a potassium transport system.</text>
</comment>
<dbReference type="InterPro" id="IPR036291">
    <property type="entry name" value="NAD(P)-bd_dom_sf"/>
</dbReference>
<dbReference type="GO" id="GO:0006813">
    <property type="term" value="P:potassium ion transport"/>
    <property type="evidence" value="ECO:0007669"/>
    <property type="project" value="UniProtKB-KW"/>
</dbReference>
<dbReference type="Pfam" id="PF02254">
    <property type="entry name" value="TrkA_N"/>
    <property type="match status" value="1"/>
</dbReference>
<dbReference type="Proteomes" id="UP001596099">
    <property type="component" value="Unassembled WGS sequence"/>
</dbReference>
<organism evidence="6 7">
    <name type="scientific">Halomarina salina</name>
    <dbReference type="NCBI Taxonomy" id="1872699"/>
    <lineage>
        <taxon>Archaea</taxon>
        <taxon>Methanobacteriati</taxon>
        <taxon>Methanobacteriota</taxon>
        <taxon>Stenosarchaea group</taxon>
        <taxon>Halobacteria</taxon>
        <taxon>Halobacteriales</taxon>
        <taxon>Natronomonadaceae</taxon>
        <taxon>Halomarina</taxon>
    </lineage>
</organism>
<dbReference type="InterPro" id="IPR003148">
    <property type="entry name" value="RCK_N"/>
</dbReference>
<evidence type="ECO:0000256" key="2">
    <source>
        <dbReference type="ARBA" id="ARBA00022538"/>
    </source>
</evidence>
<dbReference type="InterPro" id="IPR006036">
    <property type="entry name" value="K_uptake_TrkA"/>
</dbReference>
<accession>A0ABD5RLE5</accession>
<dbReference type="AlphaFoldDB" id="A0ABD5RLE5"/>
<keyword evidence="2" id="KW-0813">Transport</keyword>
<evidence type="ECO:0000313" key="6">
    <source>
        <dbReference type="EMBL" id="MFC5971162.1"/>
    </source>
</evidence>
<comment type="caution">
    <text evidence="6">The sequence shown here is derived from an EMBL/GenBank/DDBJ whole genome shotgun (WGS) entry which is preliminary data.</text>
</comment>
<name>A0ABD5RLE5_9EURY</name>
<gene>
    <name evidence="6" type="ORF">ACFPYI_07430</name>
</gene>
<dbReference type="RefSeq" id="WP_247414071.1">
    <property type="nucleotide sequence ID" value="NZ_JALLGW010000001.1"/>
</dbReference>
<feature type="domain" description="RCK N-terminal" evidence="5">
    <location>
        <begin position="22"/>
        <end position="136"/>
    </location>
</feature>
<feature type="region of interest" description="Disordered" evidence="4">
    <location>
        <begin position="1"/>
        <end position="20"/>
    </location>
</feature>
<keyword evidence="2" id="KW-0633">Potassium transport</keyword>